<reference evidence="3" key="1">
    <citation type="journal article" date="2019" name="Int. J. Syst. Evol. Microbiol.">
        <title>The Global Catalogue of Microorganisms (GCM) 10K type strain sequencing project: providing services to taxonomists for standard genome sequencing and annotation.</title>
        <authorList>
            <consortium name="The Broad Institute Genomics Platform"/>
            <consortium name="The Broad Institute Genome Sequencing Center for Infectious Disease"/>
            <person name="Wu L."/>
            <person name="Ma J."/>
        </authorList>
    </citation>
    <scope>NUCLEOTIDE SEQUENCE [LARGE SCALE GENOMIC DNA]</scope>
    <source>
        <strain evidence="3">JCM 17688</strain>
    </source>
</reference>
<accession>A0ABP8J2Y2</accession>
<name>A0ABP8J2Y2_9ACTN</name>
<feature type="transmembrane region" description="Helical" evidence="1">
    <location>
        <begin position="21"/>
        <end position="40"/>
    </location>
</feature>
<keyword evidence="3" id="KW-1185">Reference proteome</keyword>
<protein>
    <submittedName>
        <fullName evidence="2">Uncharacterized protein</fullName>
    </submittedName>
</protein>
<keyword evidence="1" id="KW-0472">Membrane</keyword>
<comment type="caution">
    <text evidence="2">The sequence shown here is derived from an EMBL/GenBank/DDBJ whole genome shotgun (WGS) entry which is preliminary data.</text>
</comment>
<feature type="transmembrane region" description="Helical" evidence="1">
    <location>
        <begin position="46"/>
        <end position="64"/>
    </location>
</feature>
<evidence type="ECO:0000313" key="2">
    <source>
        <dbReference type="EMBL" id="GAA4383686.1"/>
    </source>
</evidence>
<keyword evidence="1" id="KW-0812">Transmembrane</keyword>
<sequence length="71" mass="7817">MLVSILRMSKATTLSRVNRRCAVAWVCAFLAFVGAGTFYFHGATGLDGLFVVIALACVLVAIQLHRTEFRR</sequence>
<keyword evidence="1" id="KW-1133">Transmembrane helix</keyword>
<organism evidence="2 3">
    <name type="scientific">Tsukamurella soli</name>
    <dbReference type="NCBI Taxonomy" id="644556"/>
    <lineage>
        <taxon>Bacteria</taxon>
        <taxon>Bacillati</taxon>
        <taxon>Actinomycetota</taxon>
        <taxon>Actinomycetes</taxon>
        <taxon>Mycobacteriales</taxon>
        <taxon>Tsukamurellaceae</taxon>
        <taxon>Tsukamurella</taxon>
    </lineage>
</organism>
<evidence type="ECO:0000256" key="1">
    <source>
        <dbReference type="SAM" id="Phobius"/>
    </source>
</evidence>
<evidence type="ECO:0000313" key="3">
    <source>
        <dbReference type="Proteomes" id="UP001500635"/>
    </source>
</evidence>
<proteinExistence type="predicted"/>
<dbReference type="EMBL" id="BAABFR010000003">
    <property type="protein sequence ID" value="GAA4383686.1"/>
    <property type="molecule type" value="Genomic_DNA"/>
</dbReference>
<dbReference type="Proteomes" id="UP001500635">
    <property type="component" value="Unassembled WGS sequence"/>
</dbReference>
<gene>
    <name evidence="2" type="ORF">GCM10023147_03210</name>
</gene>